<dbReference type="AlphaFoldDB" id="A0A8B6DVH8"/>
<accession>A0A8B6DVH8</accession>
<proteinExistence type="predicted"/>
<keyword evidence="2" id="KW-1185">Reference proteome</keyword>
<evidence type="ECO:0000313" key="2">
    <source>
        <dbReference type="Proteomes" id="UP000596742"/>
    </source>
</evidence>
<reference evidence="1" key="1">
    <citation type="submission" date="2018-11" db="EMBL/GenBank/DDBJ databases">
        <authorList>
            <person name="Alioto T."/>
            <person name="Alioto T."/>
        </authorList>
    </citation>
    <scope>NUCLEOTIDE SEQUENCE</scope>
</reference>
<dbReference type="EMBL" id="UYJE01004185">
    <property type="protein sequence ID" value="VDI25815.1"/>
    <property type="molecule type" value="Genomic_DNA"/>
</dbReference>
<sequence length="128" mass="14425">MQRHSELKVLYEVEIKPNIVGGKKPYYFNLKCEDGPRNLTASATFNQTKYDAQYNAKSKNVPWNAQLTLKISTDIAGKATIDKDIEIGQALYLFMTVSANFTISPEKCVAKPTDGKDEDSITMWNVTR</sequence>
<organism evidence="1 2">
    <name type="scientific">Mytilus galloprovincialis</name>
    <name type="common">Mediterranean mussel</name>
    <dbReference type="NCBI Taxonomy" id="29158"/>
    <lineage>
        <taxon>Eukaryota</taxon>
        <taxon>Metazoa</taxon>
        <taxon>Spiralia</taxon>
        <taxon>Lophotrochozoa</taxon>
        <taxon>Mollusca</taxon>
        <taxon>Bivalvia</taxon>
        <taxon>Autobranchia</taxon>
        <taxon>Pteriomorphia</taxon>
        <taxon>Mytilida</taxon>
        <taxon>Mytiloidea</taxon>
        <taxon>Mytilidae</taxon>
        <taxon>Mytilinae</taxon>
        <taxon>Mytilus</taxon>
    </lineage>
</organism>
<gene>
    <name evidence="1" type="ORF">MGAL_10B049509</name>
</gene>
<protein>
    <submittedName>
        <fullName evidence="1">Uncharacterized protein</fullName>
    </submittedName>
</protein>
<evidence type="ECO:0000313" key="1">
    <source>
        <dbReference type="EMBL" id="VDI25815.1"/>
    </source>
</evidence>
<dbReference type="Proteomes" id="UP000596742">
    <property type="component" value="Unassembled WGS sequence"/>
</dbReference>
<name>A0A8B6DVH8_MYTGA</name>
<comment type="caution">
    <text evidence="1">The sequence shown here is derived from an EMBL/GenBank/DDBJ whole genome shotgun (WGS) entry which is preliminary data.</text>
</comment>